<reference evidence="2" key="1">
    <citation type="submission" date="2023-03" db="EMBL/GenBank/DDBJ databases">
        <title>Massive genome expansion in bonnet fungi (Mycena s.s.) driven by repeated elements and novel gene families across ecological guilds.</title>
        <authorList>
            <consortium name="Lawrence Berkeley National Laboratory"/>
            <person name="Harder C.B."/>
            <person name="Miyauchi S."/>
            <person name="Viragh M."/>
            <person name="Kuo A."/>
            <person name="Thoen E."/>
            <person name="Andreopoulos B."/>
            <person name="Lu D."/>
            <person name="Skrede I."/>
            <person name="Drula E."/>
            <person name="Henrissat B."/>
            <person name="Morin E."/>
            <person name="Kohler A."/>
            <person name="Barry K."/>
            <person name="LaButti K."/>
            <person name="Morin E."/>
            <person name="Salamov A."/>
            <person name="Lipzen A."/>
            <person name="Mereny Z."/>
            <person name="Hegedus B."/>
            <person name="Baldrian P."/>
            <person name="Stursova M."/>
            <person name="Weitz H."/>
            <person name="Taylor A."/>
            <person name="Grigoriev I.V."/>
            <person name="Nagy L.G."/>
            <person name="Martin F."/>
            <person name="Kauserud H."/>
        </authorList>
    </citation>
    <scope>NUCLEOTIDE SEQUENCE</scope>
    <source>
        <strain evidence="2">9284</strain>
    </source>
</reference>
<gene>
    <name evidence="2" type="ORF">FB45DRAFT_1108910</name>
    <name evidence="3" type="ORF">FB45DRAFT_705229</name>
</gene>
<sequence length="106" mass="11806">TRTIPQRSVYTALTADLRSMMNGIQTQEQLDSIRERLSGNHRETIHDPPVVGRKGRPLTQRLTGVTEGRPQGGGARIPPDLSQPPRRQNRCGLCNEPGHNRTSCKQ</sequence>
<evidence type="ECO:0000313" key="3">
    <source>
        <dbReference type="EMBL" id="KAJ7625990.1"/>
    </source>
</evidence>
<keyword evidence="4" id="KW-1185">Reference proteome</keyword>
<name>A0AAD7BA16_9AGAR</name>
<dbReference type="Proteomes" id="UP001221142">
    <property type="component" value="Unassembled WGS sequence"/>
</dbReference>
<evidence type="ECO:0000313" key="2">
    <source>
        <dbReference type="EMBL" id="KAJ7614789.1"/>
    </source>
</evidence>
<feature type="region of interest" description="Disordered" evidence="1">
    <location>
        <begin position="64"/>
        <end position="106"/>
    </location>
</feature>
<accession>A0AAD7BA16</accession>
<feature type="non-terminal residue" evidence="2">
    <location>
        <position position="1"/>
    </location>
</feature>
<evidence type="ECO:0000313" key="4">
    <source>
        <dbReference type="Proteomes" id="UP001221142"/>
    </source>
</evidence>
<dbReference type="EMBL" id="JARKIF010000025">
    <property type="protein sequence ID" value="KAJ7614789.1"/>
    <property type="molecule type" value="Genomic_DNA"/>
</dbReference>
<comment type="caution">
    <text evidence="2">The sequence shown here is derived from an EMBL/GenBank/DDBJ whole genome shotgun (WGS) entry which is preliminary data.</text>
</comment>
<protein>
    <submittedName>
        <fullName evidence="2">Uncharacterized protein</fullName>
    </submittedName>
</protein>
<organism evidence="2 4">
    <name type="scientific">Roridomyces roridus</name>
    <dbReference type="NCBI Taxonomy" id="1738132"/>
    <lineage>
        <taxon>Eukaryota</taxon>
        <taxon>Fungi</taxon>
        <taxon>Dikarya</taxon>
        <taxon>Basidiomycota</taxon>
        <taxon>Agaricomycotina</taxon>
        <taxon>Agaricomycetes</taxon>
        <taxon>Agaricomycetidae</taxon>
        <taxon>Agaricales</taxon>
        <taxon>Marasmiineae</taxon>
        <taxon>Mycenaceae</taxon>
        <taxon>Roridomyces</taxon>
    </lineage>
</organism>
<evidence type="ECO:0000256" key="1">
    <source>
        <dbReference type="SAM" id="MobiDB-lite"/>
    </source>
</evidence>
<proteinExistence type="predicted"/>
<dbReference type="AlphaFoldDB" id="A0AAD7BA16"/>
<dbReference type="EMBL" id="JARKIF010000012">
    <property type="protein sequence ID" value="KAJ7625990.1"/>
    <property type="molecule type" value="Genomic_DNA"/>
</dbReference>
<feature type="non-terminal residue" evidence="2">
    <location>
        <position position="106"/>
    </location>
</feature>